<name>A0A8J3R333_9ACTN</name>
<organism evidence="3 4">
    <name type="scientific">Rugosimonospora africana</name>
    <dbReference type="NCBI Taxonomy" id="556532"/>
    <lineage>
        <taxon>Bacteria</taxon>
        <taxon>Bacillati</taxon>
        <taxon>Actinomycetota</taxon>
        <taxon>Actinomycetes</taxon>
        <taxon>Micromonosporales</taxon>
        <taxon>Micromonosporaceae</taxon>
        <taxon>Rugosimonospora</taxon>
    </lineage>
</organism>
<dbReference type="AlphaFoldDB" id="A0A8J3R333"/>
<comment type="caution">
    <text evidence="3">The sequence shown here is derived from an EMBL/GenBank/DDBJ whole genome shotgun (WGS) entry which is preliminary data.</text>
</comment>
<dbReference type="FunFam" id="3.40.1230.10:FF:000001">
    <property type="entry name" value="Adipogenesis-associated, Mth938 domain-containing"/>
    <property type="match status" value="1"/>
</dbReference>
<evidence type="ECO:0000256" key="2">
    <source>
        <dbReference type="ARBA" id="ARBA00022490"/>
    </source>
</evidence>
<comment type="subcellular location">
    <subcellularLocation>
        <location evidence="1">Cytoplasm</location>
    </subcellularLocation>
</comment>
<dbReference type="InterPro" id="IPR007523">
    <property type="entry name" value="NDUFAF3/AAMDC"/>
</dbReference>
<reference evidence="3" key="1">
    <citation type="submission" date="2021-01" db="EMBL/GenBank/DDBJ databases">
        <title>Whole genome shotgun sequence of Rugosimonospora africana NBRC 104875.</title>
        <authorList>
            <person name="Komaki H."/>
            <person name="Tamura T."/>
        </authorList>
    </citation>
    <scope>NUCLEOTIDE SEQUENCE</scope>
    <source>
        <strain evidence="3">NBRC 104875</strain>
    </source>
</reference>
<dbReference type="InterPro" id="IPR036748">
    <property type="entry name" value="MTH938-like_sf"/>
</dbReference>
<evidence type="ECO:0000256" key="1">
    <source>
        <dbReference type="ARBA" id="ARBA00004496"/>
    </source>
</evidence>
<dbReference type="GO" id="GO:0005737">
    <property type="term" value="C:cytoplasm"/>
    <property type="evidence" value="ECO:0007669"/>
    <property type="project" value="UniProtKB-SubCell"/>
</dbReference>
<proteinExistence type="predicted"/>
<dbReference type="Pfam" id="PF04430">
    <property type="entry name" value="DUF498"/>
    <property type="match status" value="1"/>
</dbReference>
<evidence type="ECO:0000313" key="4">
    <source>
        <dbReference type="Proteomes" id="UP000642748"/>
    </source>
</evidence>
<evidence type="ECO:0008006" key="5">
    <source>
        <dbReference type="Google" id="ProtNLM"/>
    </source>
</evidence>
<sequence>MATVGVSPKILGVSWGRMEVEGLGVGKDFMLYPGGGGEWDWSRTGTRHAPGIQPADVEELLTQGTTTVVLSRGMDQQLQVDPATLAYLDNLGVKVHVAETREAVQVYNELAGRVAVGGLFHSTC</sequence>
<dbReference type="InterPro" id="IPR034096">
    <property type="entry name" value="AAMDC"/>
</dbReference>
<dbReference type="Gene3D" id="3.40.1230.10">
    <property type="entry name" value="MTH938-like"/>
    <property type="match status" value="1"/>
</dbReference>
<protein>
    <recommendedName>
        <fullName evidence="5">Mth938-like domain-containing protein</fullName>
    </recommendedName>
</protein>
<accession>A0A8J3R333</accession>
<dbReference type="CDD" id="cd05126">
    <property type="entry name" value="Mth938"/>
    <property type="match status" value="1"/>
</dbReference>
<dbReference type="RefSeq" id="WP_239134551.1">
    <property type="nucleotide sequence ID" value="NZ_BONZ01000125.1"/>
</dbReference>
<dbReference type="PANTHER" id="PTHR15811">
    <property type="entry name" value="MTH938 DOMAIN-CONTAINING PROTEIN"/>
    <property type="match status" value="1"/>
</dbReference>
<dbReference type="SUPFAM" id="SSF64076">
    <property type="entry name" value="MTH938-like"/>
    <property type="match status" value="1"/>
</dbReference>
<dbReference type="EMBL" id="BONZ01000125">
    <property type="protein sequence ID" value="GIH21361.1"/>
    <property type="molecule type" value="Genomic_DNA"/>
</dbReference>
<dbReference type="Proteomes" id="UP000642748">
    <property type="component" value="Unassembled WGS sequence"/>
</dbReference>
<dbReference type="PANTHER" id="PTHR15811:SF5">
    <property type="entry name" value="MTH938 DOMAIN-CONTAINING PROTEIN"/>
    <property type="match status" value="1"/>
</dbReference>
<evidence type="ECO:0000313" key="3">
    <source>
        <dbReference type="EMBL" id="GIH21361.1"/>
    </source>
</evidence>
<keyword evidence="2" id="KW-0963">Cytoplasm</keyword>
<gene>
    <name evidence="3" type="ORF">Raf01_95330</name>
</gene>
<keyword evidence="4" id="KW-1185">Reference proteome</keyword>